<dbReference type="KEGG" id="api:100163256"/>
<feature type="transmembrane region" description="Helical" evidence="5">
    <location>
        <begin position="458"/>
        <end position="483"/>
    </location>
</feature>
<feature type="transmembrane region" description="Helical" evidence="5">
    <location>
        <begin position="495"/>
        <end position="516"/>
    </location>
</feature>
<dbReference type="GeneID" id="100163256"/>
<feature type="transmembrane region" description="Helical" evidence="5">
    <location>
        <begin position="245"/>
        <end position="265"/>
    </location>
</feature>
<feature type="transmembrane region" description="Helical" evidence="5">
    <location>
        <begin position="157"/>
        <end position="178"/>
    </location>
</feature>
<dbReference type="PROSITE" id="PS00216">
    <property type="entry name" value="SUGAR_TRANSPORT_1"/>
    <property type="match status" value="1"/>
</dbReference>
<dbReference type="InterPro" id="IPR050549">
    <property type="entry name" value="MFS_Trehalose_Transporter"/>
</dbReference>
<dbReference type="InterPro" id="IPR005828">
    <property type="entry name" value="MFS_sugar_transport-like"/>
</dbReference>
<evidence type="ECO:0000313" key="8">
    <source>
        <dbReference type="Proteomes" id="UP000007819"/>
    </source>
</evidence>
<dbReference type="PANTHER" id="PTHR48021">
    <property type="match status" value="1"/>
</dbReference>
<feature type="domain" description="Major facilitator superfamily (MFS) profile" evidence="6">
    <location>
        <begin position="95"/>
        <end position="551"/>
    </location>
</feature>
<keyword evidence="2 5" id="KW-0812">Transmembrane</keyword>
<evidence type="ECO:0000256" key="1">
    <source>
        <dbReference type="ARBA" id="ARBA00004141"/>
    </source>
</evidence>
<dbReference type="PROSITE" id="PS50850">
    <property type="entry name" value="MFS"/>
    <property type="match status" value="1"/>
</dbReference>
<evidence type="ECO:0000256" key="4">
    <source>
        <dbReference type="ARBA" id="ARBA00023136"/>
    </source>
</evidence>
<dbReference type="EnsemblMetazoa" id="XM_001947174.5">
    <property type="protein sequence ID" value="XP_001947209.2"/>
    <property type="gene ID" value="LOC100163256"/>
</dbReference>
<dbReference type="InterPro" id="IPR020846">
    <property type="entry name" value="MFS_dom"/>
</dbReference>
<evidence type="ECO:0000256" key="3">
    <source>
        <dbReference type="ARBA" id="ARBA00022989"/>
    </source>
</evidence>
<accession>A0A8R2B6R2</accession>
<keyword evidence="3 5" id="KW-1133">Transmembrane helix</keyword>
<dbReference type="Gene3D" id="1.20.1250.20">
    <property type="entry name" value="MFS general substrate transporter like domains"/>
    <property type="match status" value="1"/>
</dbReference>
<feature type="transmembrane region" description="Helical" evidence="5">
    <location>
        <begin position="406"/>
        <end position="425"/>
    </location>
</feature>
<evidence type="ECO:0000259" key="6">
    <source>
        <dbReference type="PROSITE" id="PS50850"/>
    </source>
</evidence>
<reference evidence="7" key="2">
    <citation type="submission" date="2022-06" db="UniProtKB">
        <authorList>
            <consortium name="EnsemblMetazoa"/>
        </authorList>
    </citation>
    <scope>IDENTIFICATION</scope>
</reference>
<feature type="transmembrane region" description="Helical" evidence="5">
    <location>
        <begin position="271"/>
        <end position="291"/>
    </location>
</feature>
<dbReference type="EnsemblMetazoa" id="XM_008185787.3">
    <property type="protein sequence ID" value="XP_008184009.1"/>
    <property type="gene ID" value="LOC100163256"/>
</dbReference>
<name>A0A8R2B6R2_ACYPI</name>
<dbReference type="AlphaFoldDB" id="A0A8R2B6R2"/>
<reference evidence="8" key="1">
    <citation type="submission" date="2010-06" db="EMBL/GenBank/DDBJ databases">
        <authorList>
            <person name="Jiang H."/>
            <person name="Abraham K."/>
            <person name="Ali S."/>
            <person name="Alsbrooks S.L."/>
            <person name="Anim B.N."/>
            <person name="Anosike U.S."/>
            <person name="Attaway T."/>
            <person name="Bandaranaike D.P."/>
            <person name="Battles P.K."/>
            <person name="Bell S.N."/>
            <person name="Bell A.V."/>
            <person name="Beltran B."/>
            <person name="Bickham C."/>
            <person name="Bustamante Y."/>
            <person name="Caleb T."/>
            <person name="Canada A."/>
            <person name="Cardenas V."/>
            <person name="Carter K."/>
            <person name="Chacko J."/>
            <person name="Chandrabose M.N."/>
            <person name="Chavez D."/>
            <person name="Chavez A."/>
            <person name="Chen L."/>
            <person name="Chu H.-S."/>
            <person name="Claassen K.J."/>
            <person name="Cockrell R."/>
            <person name="Collins M."/>
            <person name="Cooper J.A."/>
            <person name="Cree A."/>
            <person name="Curry S.M."/>
            <person name="Da Y."/>
            <person name="Dao M.D."/>
            <person name="Das B."/>
            <person name="Davila M.-L."/>
            <person name="Davy-Carroll L."/>
            <person name="Denson S."/>
            <person name="Dinh H."/>
            <person name="Ebong V.E."/>
            <person name="Edwards J.R."/>
            <person name="Egan A."/>
            <person name="El-Daye J."/>
            <person name="Escobedo L."/>
            <person name="Fernandez S."/>
            <person name="Fernando P.R."/>
            <person name="Flagg N."/>
            <person name="Forbes L.D."/>
            <person name="Fowler R.G."/>
            <person name="Fu Q."/>
            <person name="Gabisi R.A."/>
            <person name="Ganer J."/>
            <person name="Garbino Pronczuk A."/>
            <person name="Garcia R.M."/>
            <person name="Garner T."/>
            <person name="Garrett T.E."/>
            <person name="Gonzalez D.A."/>
            <person name="Hamid H."/>
            <person name="Hawkins E.S."/>
            <person name="Hirani K."/>
            <person name="Hogues M.E."/>
            <person name="Hollins B."/>
            <person name="Hsiao C.-H."/>
            <person name="Jabil R."/>
            <person name="James M.L."/>
            <person name="Jhangiani S.N."/>
            <person name="Johnson B."/>
            <person name="Johnson Q."/>
            <person name="Joshi V."/>
            <person name="Kalu J.B."/>
            <person name="Kam C."/>
            <person name="Kashfia A."/>
            <person name="Keebler J."/>
            <person name="Kisamo H."/>
            <person name="Kovar C.L."/>
            <person name="Lago L.A."/>
            <person name="Lai C.-Y."/>
            <person name="Laidlaw J."/>
            <person name="Lara F."/>
            <person name="Le T.-K."/>
            <person name="Lee S.L."/>
            <person name="Legall F.H."/>
            <person name="Lemon S.J."/>
            <person name="Lewis L.R."/>
            <person name="Li B."/>
            <person name="Liu Y."/>
            <person name="Liu Y.-S."/>
            <person name="Lopez J."/>
            <person name="Lozado R.J."/>
            <person name="Lu J."/>
            <person name="Madu R.C."/>
            <person name="Maheshwari M."/>
            <person name="Maheshwari R."/>
            <person name="Malloy K."/>
            <person name="Martinez E."/>
            <person name="Mathew T."/>
            <person name="Mercado I.C."/>
            <person name="Mercado C."/>
            <person name="Meyer B."/>
            <person name="Montgomery K."/>
            <person name="Morgan M.B."/>
            <person name="Munidasa M."/>
            <person name="Nazareth L.V."/>
            <person name="Nelson J."/>
            <person name="Ng B.M."/>
            <person name="Nguyen N.B."/>
            <person name="Nguyen P.Q."/>
            <person name="Nguyen T."/>
            <person name="Obregon M."/>
            <person name="Okwuonu G.O."/>
            <person name="Onwere C.G."/>
            <person name="Orozco G."/>
            <person name="Parra A."/>
            <person name="Patel S."/>
            <person name="Patil S."/>
            <person name="Perez A."/>
            <person name="Perez Y."/>
            <person name="Pham C."/>
            <person name="Primus E.L."/>
            <person name="Pu L.-L."/>
            <person name="Puazo M."/>
            <person name="Qin X."/>
            <person name="Quiroz J.B."/>
            <person name="Reese J."/>
            <person name="Richards S."/>
            <person name="Rives C.M."/>
            <person name="Robberts R."/>
            <person name="Ruiz S.J."/>
            <person name="Ruiz M.J."/>
            <person name="Santibanez J."/>
            <person name="Schneider B.W."/>
            <person name="Sisson I."/>
            <person name="Smith M."/>
            <person name="Sodergren E."/>
            <person name="Song X.-Z."/>
            <person name="Song B.B."/>
            <person name="Summersgill H."/>
            <person name="Thelus R."/>
            <person name="Thornton R.D."/>
            <person name="Trejos Z.Y."/>
            <person name="Usmani K."/>
            <person name="Vattathil S."/>
            <person name="Villasana D."/>
            <person name="Walker D.L."/>
            <person name="Wang S."/>
            <person name="Wang K."/>
            <person name="White C.S."/>
            <person name="Williams A.C."/>
            <person name="Williamson J."/>
            <person name="Wilson K."/>
            <person name="Woghiren I.O."/>
            <person name="Woodworth J.R."/>
            <person name="Worley K.C."/>
            <person name="Wright R.A."/>
            <person name="Wu W."/>
            <person name="Young L."/>
            <person name="Zhang L."/>
            <person name="Zhang J."/>
            <person name="Zhu Y."/>
            <person name="Muzny D.M."/>
            <person name="Weinstock G."/>
            <person name="Gibbs R.A."/>
        </authorList>
    </citation>
    <scope>NUCLEOTIDE SEQUENCE [LARGE SCALE GENOMIC DNA]</scope>
    <source>
        <strain evidence="8">LSR1</strain>
    </source>
</reference>
<dbReference type="RefSeq" id="XP_001947209.2">
    <property type="nucleotide sequence ID" value="XM_001947174.4"/>
</dbReference>
<sequence length="569" mass="63302">MYSIRHTLLFIFDRCTRCSYPVVEFITSLRRLFLYNTNKGNRMSNIKDHNEKITADKITSPENSNCNINTKSIISIDKYATDDDGQNKLIGNNRKTEDIIIDVEVEKYSVSSLLWKDLYPQVLASCISLSMVIQPGIHLAYSNNMLHHMPSINKDQLSWIASISVLCTPVGAFLVGLVMDRIGRKKACLLTCLPLLASWILVTISSSDNIYTFYAFRLLAGIGAGMTTVGIVYVSEISHSSYKQILLSLNSVFFSGGILLSTCLVDLDWKVINFSFVVFTVVNMLLIIIYLPESPIWILKFKSSEHVDKAKMAMKQIYPNDNQVFEAEWRRLKSATEDITGTDVRQPSFIESVLSSPAAYKPMVILALLLLLQQLTGAYQTISYALPILKSVMPATYPPASDIQSLAALGAVRFTSGLLACVLSLRVGRKPLLVFSCVAMALSSILVAVTHSNRDATAVPWPLCGVMLYVFSSSVGVLVFPWTMICELLSTPVRAVGGCLLVSYAYLIMFAVLKAFPYMMAVVSVPHVFLMFSVVSLSMAVYVYFVLPETLGKSFREIEDYFTRSNKPS</sequence>
<keyword evidence="8" id="KW-1185">Reference proteome</keyword>
<dbReference type="GO" id="GO:0016020">
    <property type="term" value="C:membrane"/>
    <property type="evidence" value="ECO:0007669"/>
    <property type="project" value="UniProtKB-SubCell"/>
</dbReference>
<dbReference type="SUPFAM" id="SSF103473">
    <property type="entry name" value="MFS general substrate transporter"/>
    <property type="match status" value="1"/>
</dbReference>
<evidence type="ECO:0000313" key="7">
    <source>
        <dbReference type="EnsemblMetazoa" id="XP_008184009.1"/>
    </source>
</evidence>
<comment type="subcellular location">
    <subcellularLocation>
        <location evidence="1">Membrane</location>
        <topology evidence="1">Multi-pass membrane protein</topology>
    </subcellularLocation>
</comment>
<feature type="transmembrane region" description="Helical" evidence="5">
    <location>
        <begin position="528"/>
        <end position="547"/>
    </location>
</feature>
<dbReference type="PANTHER" id="PTHR48021:SF32">
    <property type="entry name" value="FACILITATED TREHALOSE TRANSPORTER TRET1-2 HOMOLOG-LIKE PROTEIN"/>
    <property type="match status" value="1"/>
</dbReference>
<dbReference type="OrthoDB" id="6612291at2759"/>
<evidence type="ECO:0000256" key="5">
    <source>
        <dbReference type="SAM" id="Phobius"/>
    </source>
</evidence>
<dbReference type="Pfam" id="PF00083">
    <property type="entry name" value="Sugar_tr"/>
    <property type="match status" value="1"/>
</dbReference>
<keyword evidence="4 5" id="KW-0472">Membrane</keyword>
<feature type="transmembrane region" description="Helical" evidence="5">
    <location>
        <begin position="364"/>
        <end position="386"/>
    </location>
</feature>
<dbReference type="RefSeq" id="XP_008184009.1">
    <property type="nucleotide sequence ID" value="XM_008185787.2"/>
</dbReference>
<dbReference type="GO" id="GO:0022857">
    <property type="term" value="F:transmembrane transporter activity"/>
    <property type="evidence" value="ECO:0007669"/>
    <property type="project" value="InterPro"/>
</dbReference>
<protein>
    <recommendedName>
        <fullName evidence="6">Major facilitator superfamily (MFS) profile domain-containing protein</fullName>
    </recommendedName>
</protein>
<feature type="transmembrane region" description="Helical" evidence="5">
    <location>
        <begin position="211"/>
        <end position="233"/>
    </location>
</feature>
<dbReference type="Proteomes" id="UP000007819">
    <property type="component" value="Chromosome A2"/>
</dbReference>
<feature type="transmembrane region" description="Helical" evidence="5">
    <location>
        <begin position="118"/>
        <end position="137"/>
    </location>
</feature>
<evidence type="ECO:0000256" key="2">
    <source>
        <dbReference type="ARBA" id="ARBA00022692"/>
    </source>
</evidence>
<proteinExistence type="predicted"/>
<feature type="transmembrane region" description="Helical" evidence="5">
    <location>
        <begin position="432"/>
        <end position="452"/>
    </location>
</feature>
<dbReference type="InterPro" id="IPR036259">
    <property type="entry name" value="MFS_trans_sf"/>
</dbReference>
<dbReference type="InterPro" id="IPR005829">
    <property type="entry name" value="Sugar_transporter_CS"/>
</dbReference>
<feature type="transmembrane region" description="Helical" evidence="5">
    <location>
        <begin position="187"/>
        <end position="205"/>
    </location>
</feature>
<organism evidence="7 8">
    <name type="scientific">Acyrthosiphon pisum</name>
    <name type="common">Pea aphid</name>
    <dbReference type="NCBI Taxonomy" id="7029"/>
    <lineage>
        <taxon>Eukaryota</taxon>
        <taxon>Metazoa</taxon>
        <taxon>Ecdysozoa</taxon>
        <taxon>Arthropoda</taxon>
        <taxon>Hexapoda</taxon>
        <taxon>Insecta</taxon>
        <taxon>Pterygota</taxon>
        <taxon>Neoptera</taxon>
        <taxon>Paraneoptera</taxon>
        <taxon>Hemiptera</taxon>
        <taxon>Sternorrhyncha</taxon>
        <taxon>Aphidomorpha</taxon>
        <taxon>Aphidoidea</taxon>
        <taxon>Aphididae</taxon>
        <taxon>Macrosiphini</taxon>
        <taxon>Acyrthosiphon</taxon>
    </lineage>
</organism>